<sequence length="107" mass="11919">MDVFQALKLLQVNHQPASQRELVVTDPTGKPDATMSALLADVLGKLAIFGDLDNAHSPEELINQLHAVTPLPSDVLAEYDKILTQRLEHINFATHKQIIELVYHPFV</sequence>
<reference evidence="1 2" key="1">
    <citation type="journal article" date="2015" name="Genome Announc.">
        <title>Expanding the biotechnology potential of lactobacilli through comparative genomics of 213 strains and associated genera.</title>
        <authorList>
            <person name="Sun Z."/>
            <person name="Harris H.M."/>
            <person name="McCann A."/>
            <person name="Guo C."/>
            <person name="Argimon S."/>
            <person name="Zhang W."/>
            <person name="Yang X."/>
            <person name="Jeffery I.B."/>
            <person name="Cooney J.C."/>
            <person name="Kagawa T.F."/>
            <person name="Liu W."/>
            <person name="Song Y."/>
            <person name="Salvetti E."/>
            <person name="Wrobel A."/>
            <person name="Rasinkangas P."/>
            <person name="Parkhill J."/>
            <person name="Rea M.C."/>
            <person name="O'Sullivan O."/>
            <person name="Ritari J."/>
            <person name="Douillard F.P."/>
            <person name="Paul Ross R."/>
            <person name="Yang R."/>
            <person name="Briner A.E."/>
            <person name="Felis G.E."/>
            <person name="de Vos W.M."/>
            <person name="Barrangou R."/>
            <person name="Klaenhammer T.R."/>
            <person name="Caufield P.W."/>
            <person name="Cui Y."/>
            <person name="Zhang H."/>
            <person name="O'Toole P.W."/>
        </authorList>
    </citation>
    <scope>NUCLEOTIDE SEQUENCE [LARGE SCALE GENOMIC DNA]</scope>
    <source>
        <strain evidence="1 2">DSM 15945</strain>
    </source>
</reference>
<gene>
    <name evidence="1" type="ORF">FC50_GL000616</name>
</gene>
<dbReference type="AlphaFoldDB" id="A0A0R1U004"/>
<dbReference type="EMBL" id="AZFJ01000040">
    <property type="protein sequence ID" value="KRL86653.1"/>
    <property type="molecule type" value="Genomic_DNA"/>
</dbReference>
<accession>A0A0R1U004</accession>
<dbReference type="STRING" id="1423783.FC50_GL000616"/>
<evidence type="ECO:0000313" key="1">
    <source>
        <dbReference type="EMBL" id="KRL86653.1"/>
    </source>
</evidence>
<keyword evidence="2" id="KW-1185">Reference proteome</keyword>
<dbReference type="RefSeq" id="WP_225350144.1">
    <property type="nucleotide sequence ID" value="NZ_AZFJ01000040.1"/>
</dbReference>
<organism evidence="1 2">
    <name type="scientific">Lacticaseibacillus pantheris DSM 15945 = JCM 12539 = NBRC 106106</name>
    <dbReference type="NCBI Taxonomy" id="1423783"/>
    <lineage>
        <taxon>Bacteria</taxon>
        <taxon>Bacillati</taxon>
        <taxon>Bacillota</taxon>
        <taxon>Bacilli</taxon>
        <taxon>Lactobacillales</taxon>
        <taxon>Lactobacillaceae</taxon>
        <taxon>Lacticaseibacillus</taxon>
    </lineage>
</organism>
<proteinExistence type="predicted"/>
<dbReference type="PATRIC" id="fig|1423783.4.peg.637"/>
<comment type="caution">
    <text evidence="1">The sequence shown here is derived from an EMBL/GenBank/DDBJ whole genome shotgun (WGS) entry which is preliminary data.</text>
</comment>
<dbReference type="Proteomes" id="UP000051922">
    <property type="component" value="Unassembled WGS sequence"/>
</dbReference>
<evidence type="ECO:0000313" key="2">
    <source>
        <dbReference type="Proteomes" id="UP000051922"/>
    </source>
</evidence>
<name>A0A0R1U004_9LACO</name>
<protein>
    <submittedName>
        <fullName evidence="1">Uncharacterized protein</fullName>
    </submittedName>
</protein>